<dbReference type="PANTHER" id="PTHR37943:SF1">
    <property type="entry name" value="PROTEIN VES"/>
    <property type="match status" value="1"/>
</dbReference>
<gene>
    <name evidence="1" type="ORF">J1M35_02015</name>
</gene>
<dbReference type="InterPro" id="IPR011051">
    <property type="entry name" value="RmlC_Cupin_sf"/>
</dbReference>
<sequence length="195" mass="20254">MPFRLADIAPTPWKNGGGATREIVCWPPGAALDGFDWRISVATIAADGPFSVFPGIDRSITLLAGDGVLLHGAHATHRLDAPLAPFAFAGESPIHATLLGGASEDFNVMTRRGRCRAQVSVWRAAAELPCAPGHAALVLAVQGDWRCVSAAGAATALPPGSGLWWPPADAAHTPRLAPLPHHAAPALLAVFIEYG</sequence>
<organism evidence="1 2">
    <name type="scientific">Ottowia testudinis</name>
    <dbReference type="NCBI Taxonomy" id="2816950"/>
    <lineage>
        <taxon>Bacteria</taxon>
        <taxon>Pseudomonadati</taxon>
        <taxon>Pseudomonadota</taxon>
        <taxon>Betaproteobacteria</taxon>
        <taxon>Burkholderiales</taxon>
        <taxon>Comamonadaceae</taxon>
        <taxon>Ottowia</taxon>
    </lineage>
</organism>
<proteinExistence type="predicted"/>
<dbReference type="Pfam" id="PF05962">
    <property type="entry name" value="HutD"/>
    <property type="match status" value="1"/>
</dbReference>
<dbReference type="RefSeq" id="WP_208009471.1">
    <property type="nucleotide sequence ID" value="NZ_CP071796.1"/>
</dbReference>
<dbReference type="Proteomes" id="UP000663903">
    <property type="component" value="Chromosome"/>
</dbReference>
<dbReference type="Gene3D" id="2.60.120.10">
    <property type="entry name" value="Jelly Rolls"/>
    <property type="match status" value="1"/>
</dbReference>
<name>A0A975H3A9_9BURK</name>
<reference evidence="1" key="1">
    <citation type="submission" date="2021-03" db="EMBL/GenBank/DDBJ databases">
        <title>Ottowia sp. 27C isolated from the cloaca of a Giant Asian pond turtle (Heosemys grandis).</title>
        <authorList>
            <person name="Spergser J."/>
            <person name="Busse H.-J."/>
        </authorList>
    </citation>
    <scope>NUCLEOTIDE SEQUENCE</scope>
    <source>
        <strain evidence="1">27C</strain>
    </source>
</reference>
<dbReference type="SUPFAM" id="SSF51182">
    <property type="entry name" value="RmlC-like cupins"/>
    <property type="match status" value="1"/>
</dbReference>
<dbReference type="InterPro" id="IPR014710">
    <property type="entry name" value="RmlC-like_jellyroll"/>
</dbReference>
<dbReference type="KEGG" id="otd:J1M35_02015"/>
<evidence type="ECO:0000313" key="2">
    <source>
        <dbReference type="Proteomes" id="UP000663903"/>
    </source>
</evidence>
<dbReference type="EMBL" id="CP071796">
    <property type="protein sequence ID" value="QTD45723.1"/>
    <property type="molecule type" value="Genomic_DNA"/>
</dbReference>
<dbReference type="InterPro" id="IPR010282">
    <property type="entry name" value="Uncharacterised_HutD/Ves"/>
</dbReference>
<dbReference type="PANTHER" id="PTHR37943">
    <property type="entry name" value="PROTEIN VES"/>
    <property type="match status" value="1"/>
</dbReference>
<protein>
    <submittedName>
        <fullName evidence="1">HutD family protein</fullName>
    </submittedName>
</protein>
<dbReference type="CDD" id="cd20293">
    <property type="entry name" value="cupin_HutD_N"/>
    <property type="match status" value="1"/>
</dbReference>
<dbReference type="AlphaFoldDB" id="A0A975H3A9"/>
<accession>A0A975H3A9</accession>
<evidence type="ECO:0000313" key="1">
    <source>
        <dbReference type="EMBL" id="QTD45723.1"/>
    </source>
</evidence>
<keyword evidence="2" id="KW-1185">Reference proteome</keyword>